<dbReference type="PANTHER" id="PTHR30478:SF0">
    <property type="entry name" value="BETA SLIDING CLAMP"/>
    <property type="match status" value="1"/>
</dbReference>
<reference evidence="13 14" key="1">
    <citation type="submission" date="2023-05" db="EMBL/GenBank/DDBJ databases">
        <title>Genome sequence of Pinibacter sp. MAH-24.</title>
        <authorList>
            <person name="Huq M.A."/>
        </authorList>
    </citation>
    <scope>NUCLEOTIDE SEQUENCE [LARGE SCALE GENOMIC DNA]</scope>
    <source>
        <strain evidence="13 14">MAH-24</strain>
    </source>
</reference>
<dbReference type="InterPro" id="IPR001001">
    <property type="entry name" value="DNA_polIII_beta"/>
</dbReference>
<comment type="subcellular location">
    <subcellularLocation>
        <location evidence="1">Cytoplasm</location>
    </subcellularLocation>
</comment>
<keyword evidence="6" id="KW-0548">Nucleotidyltransferase</keyword>
<keyword evidence="7" id="KW-0235">DNA replication</keyword>
<proteinExistence type="inferred from homology"/>
<evidence type="ECO:0000256" key="1">
    <source>
        <dbReference type="ARBA" id="ARBA00004496"/>
    </source>
</evidence>
<evidence type="ECO:0000256" key="8">
    <source>
        <dbReference type="ARBA" id="ARBA00022932"/>
    </source>
</evidence>
<evidence type="ECO:0000256" key="7">
    <source>
        <dbReference type="ARBA" id="ARBA00022705"/>
    </source>
</evidence>
<keyword evidence="5" id="KW-0808">Transferase</keyword>
<dbReference type="EMBL" id="JASBRG010000005">
    <property type="protein sequence ID" value="MDI3319972.1"/>
    <property type="molecule type" value="Genomic_DNA"/>
</dbReference>
<dbReference type="RefSeq" id="WP_282334072.1">
    <property type="nucleotide sequence ID" value="NZ_JASBRG010000005.1"/>
</dbReference>
<name>A0ABT6RBP4_9BACT</name>
<sequence length="367" mass="40132">MKIIFNGKNLHAALKKIAPAINTNAIVPVQSCVLIKASGSNATLTASSYHLRISHKMECDCSGEIEMVIPYAELVKIAQLSNGPLFIELVKNQIVITVDDDVFKIGKAEDASTFAKELNDADGSTVDVTADFFWAMTLASRIVSTAKEEFIFNNVIIDIKDKKLNVVGCDRMNLFHTSFNVENKTNVACLISTAFVNAVKEFQDATLTITKNNVIADAGTIKVTGIVSAHGAPPYDIILSRYYPETCVLSKKDLESCLSKIFVCQAFNKIYTSSFSFSPDNNKALLSYQNTSLGQEVSTVIHLDKIPELPKIDLEAGKLQTLLSLLPSDTEMLDISMKDPKTAVFIKPRGVGHITLMTMPLAQSVNQ</sequence>
<keyword evidence="8" id="KW-0239">DNA-directed DNA polymerase</keyword>
<dbReference type="SUPFAM" id="SSF55979">
    <property type="entry name" value="DNA clamp"/>
    <property type="match status" value="1"/>
</dbReference>
<evidence type="ECO:0000256" key="4">
    <source>
        <dbReference type="ARBA" id="ARBA00022490"/>
    </source>
</evidence>
<dbReference type="Proteomes" id="UP001226434">
    <property type="component" value="Unassembled WGS sequence"/>
</dbReference>
<evidence type="ECO:0000256" key="2">
    <source>
        <dbReference type="ARBA" id="ARBA00010752"/>
    </source>
</evidence>
<evidence type="ECO:0000256" key="10">
    <source>
        <dbReference type="ARBA" id="ARBA00030988"/>
    </source>
</evidence>
<evidence type="ECO:0000259" key="12">
    <source>
        <dbReference type="Pfam" id="PF00712"/>
    </source>
</evidence>
<keyword evidence="4" id="KW-0963">Cytoplasm</keyword>
<dbReference type="PANTHER" id="PTHR30478">
    <property type="entry name" value="DNA POLYMERASE III SUBUNIT BETA"/>
    <property type="match status" value="1"/>
</dbReference>
<evidence type="ECO:0000256" key="9">
    <source>
        <dbReference type="ARBA" id="ARBA00023125"/>
    </source>
</evidence>
<evidence type="ECO:0000256" key="11">
    <source>
        <dbReference type="ARBA" id="ARBA00033276"/>
    </source>
</evidence>
<dbReference type="InterPro" id="IPR022634">
    <property type="entry name" value="DNA_polIII_beta_N"/>
</dbReference>
<keyword evidence="14" id="KW-1185">Reference proteome</keyword>
<protein>
    <recommendedName>
        <fullName evidence="3">Beta sliding clamp</fullName>
    </recommendedName>
    <alternativeName>
        <fullName evidence="11">Beta-clamp processivity factor</fullName>
    </alternativeName>
    <alternativeName>
        <fullName evidence="10">DNA polymerase III beta sliding clamp subunit</fullName>
    </alternativeName>
</protein>
<dbReference type="Pfam" id="PF00712">
    <property type="entry name" value="DNA_pol3_beta"/>
    <property type="match status" value="1"/>
</dbReference>
<evidence type="ECO:0000256" key="6">
    <source>
        <dbReference type="ARBA" id="ARBA00022695"/>
    </source>
</evidence>
<gene>
    <name evidence="13" type="ORF">QJ048_09330</name>
</gene>
<dbReference type="Gene3D" id="3.10.150.10">
    <property type="entry name" value="DNA Polymerase III, subunit A, domain 2"/>
    <property type="match status" value="1"/>
</dbReference>
<comment type="caution">
    <text evidence="13">The sequence shown here is derived from an EMBL/GenBank/DDBJ whole genome shotgun (WGS) entry which is preliminary data.</text>
</comment>
<feature type="domain" description="DNA polymerase III beta sliding clamp N-terminal" evidence="12">
    <location>
        <begin position="1"/>
        <end position="105"/>
    </location>
</feature>
<dbReference type="Gene3D" id="3.70.10.10">
    <property type="match status" value="1"/>
</dbReference>
<evidence type="ECO:0000313" key="13">
    <source>
        <dbReference type="EMBL" id="MDI3319972.1"/>
    </source>
</evidence>
<organism evidence="13 14">
    <name type="scientific">Pinibacter soli</name>
    <dbReference type="NCBI Taxonomy" id="3044211"/>
    <lineage>
        <taxon>Bacteria</taxon>
        <taxon>Pseudomonadati</taxon>
        <taxon>Bacteroidota</taxon>
        <taxon>Chitinophagia</taxon>
        <taxon>Chitinophagales</taxon>
        <taxon>Chitinophagaceae</taxon>
        <taxon>Pinibacter</taxon>
    </lineage>
</organism>
<keyword evidence="9" id="KW-0238">DNA-binding</keyword>
<comment type="similarity">
    <text evidence="2">Belongs to the beta sliding clamp family.</text>
</comment>
<evidence type="ECO:0000256" key="5">
    <source>
        <dbReference type="ARBA" id="ARBA00022679"/>
    </source>
</evidence>
<evidence type="ECO:0000256" key="3">
    <source>
        <dbReference type="ARBA" id="ARBA00021035"/>
    </source>
</evidence>
<evidence type="ECO:0000313" key="14">
    <source>
        <dbReference type="Proteomes" id="UP001226434"/>
    </source>
</evidence>
<accession>A0ABT6RBP4</accession>
<dbReference type="InterPro" id="IPR046938">
    <property type="entry name" value="DNA_clamp_sf"/>
</dbReference>